<dbReference type="PANTHER" id="PTHR34544:SF1">
    <property type="entry name" value="OS04G0438300 PROTEIN"/>
    <property type="match status" value="1"/>
</dbReference>
<reference evidence="3" key="1">
    <citation type="submission" date="2023-05" db="EMBL/GenBank/DDBJ databases">
        <authorList>
            <person name="Huff M."/>
        </authorList>
    </citation>
    <scope>NUCLEOTIDE SEQUENCE</scope>
</reference>
<accession>A0AAD2AI51</accession>
<feature type="domain" description="EDR1/CTR1/ARMC3-like peptidase-like" evidence="1">
    <location>
        <begin position="19"/>
        <end position="67"/>
    </location>
</feature>
<dbReference type="AlphaFoldDB" id="A0AAD2AI51"/>
<sequence>MDVTLLDVGKYLCVNLSRGSFVMEQGDLHVGWELVSQRLKDFRKCIVLPIGSISTGLCRHRAIFFEVSSLGIFERIVWIPQDLDRFKGHNMYVKYVTEIVETGLSSEHDGVFKLISFDSEANNCTWGLENVRVIREKARKGRPLGKNRESGE</sequence>
<evidence type="ECO:0000259" key="2">
    <source>
        <dbReference type="Pfam" id="PF25498"/>
    </source>
</evidence>
<gene>
    <name evidence="3" type="ORF">FPE_LOCUS34021</name>
</gene>
<evidence type="ECO:0000259" key="1">
    <source>
        <dbReference type="Pfam" id="PF14381"/>
    </source>
</evidence>
<feature type="domain" description="DUF7912" evidence="2">
    <location>
        <begin position="77"/>
        <end position="148"/>
    </location>
</feature>
<dbReference type="Pfam" id="PF14381">
    <property type="entry name" value="EDR1_CTR1_ARMC3_pept"/>
    <property type="match status" value="1"/>
</dbReference>
<protein>
    <submittedName>
        <fullName evidence="3">Uncharacterized protein</fullName>
    </submittedName>
</protein>
<evidence type="ECO:0000313" key="3">
    <source>
        <dbReference type="EMBL" id="CAI9786591.1"/>
    </source>
</evidence>
<organism evidence="3 4">
    <name type="scientific">Fraxinus pennsylvanica</name>
    <dbReference type="NCBI Taxonomy" id="56036"/>
    <lineage>
        <taxon>Eukaryota</taxon>
        <taxon>Viridiplantae</taxon>
        <taxon>Streptophyta</taxon>
        <taxon>Embryophyta</taxon>
        <taxon>Tracheophyta</taxon>
        <taxon>Spermatophyta</taxon>
        <taxon>Magnoliopsida</taxon>
        <taxon>eudicotyledons</taxon>
        <taxon>Gunneridae</taxon>
        <taxon>Pentapetalae</taxon>
        <taxon>asterids</taxon>
        <taxon>lamiids</taxon>
        <taxon>Lamiales</taxon>
        <taxon>Oleaceae</taxon>
        <taxon>Oleeae</taxon>
        <taxon>Fraxinus</taxon>
    </lineage>
</organism>
<evidence type="ECO:0000313" key="4">
    <source>
        <dbReference type="Proteomes" id="UP000834106"/>
    </source>
</evidence>
<name>A0AAD2AI51_9LAMI</name>
<dbReference type="PANTHER" id="PTHR34544">
    <property type="entry name" value="OSJNBA0006B20.18 PROTEIN"/>
    <property type="match status" value="1"/>
</dbReference>
<dbReference type="EMBL" id="OU503057">
    <property type="protein sequence ID" value="CAI9786591.1"/>
    <property type="molecule type" value="Genomic_DNA"/>
</dbReference>
<dbReference type="Proteomes" id="UP000834106">
    <property type="component" value="Chromosome 22"/>
</dbReference>
<dbReference type="InterPro" id="IPR057234">
    <property type="entry name" value="DUF7912"/>
</dbReference>
<dbReference type="Pfam" id="PF25498">
    <property type="entry name" value="DUF7912"/>
    <property type="match status" value="1"/>
</dbReference>
<dbReference type="InterPro" id="IPR055164">
    <property type="entry name" value="EDR1/CTR1/ARMC3-like_pept-like"/>
</dbReference>
<keyword evidence="4" id="KW-1185">Reference proteome</keyword>
<proteinExistence type="predicted"/>